<dbReference type="GO" id="GO:0032259">
    <property type="term" value="P:methylation"/>
    <property type="evidence" value="ECO:0007669"/>
    <property type="project" value="UniProtKB-KW"/>
</dbReference>
<protein>
    <submittedName>
        <fullName evidence="3">Class I SAM-dependent methyltransferase</fullName>
    </submittedName>
</protein>
<keyword evidence="2 3" id="KW-0808">Transferase</keyword>
<name>A0A437PLX5_9ACTN</name>
<evidence type="ECO:0000256" key="2">
    <source>
        <dbReference type="ARBA" id="ARBA00022679"/>
    </source>
</evidence>
<keyword evidence="1 3" id="KW-0489">Methyltransferase</keyword>
<proteinExistence type="predicted"/>
<dbReference type="Proteomes" id="UP000283128">
    <property type="component" value="Unassembled WGS sequence"/>
</dbReference>
<comment type="caution">
    <text evidence="3">The sequence shown here is derived from an EMBL/GenBank/DDBJ whole genome shotgun (WGS) entry which is preliminary data.</text>
</comment>
<evidence type="ECO:0000313" key="4">
    <source>
        <dbReference type="Proteomes" id="UP000283128"/>
    </source>
</evidence>
<dbReference type="PANTHER" id="PTHR43619">
    <property type="entry name" value="S-ADENOSYL-L-METHIONINE-DEPENDENT METHYLTRANSFERASE YKTD-RELATED"/>
    <property type="match status" value="1"/>
</dbReference>
<dbReference type="GO" id="GO:0008168">
    <property type="term" value="F:methyltransferase activity"/>
    <property type="evidence" value="ECO:0007669"/>
    <property type="project" value="UniProtKB-KW"/>
</dbReference>
<dbReference type="PIRSF" id="PIRSF028177">
    <property type="entry name" value="Polyketide_synth_Omtfrase_TcmP"/>
    <property type="match status" value="1"/>
</dbReference>
<dbReference type="EMBL" id="RZYA01000008">
    <property type="protein sequence ID" value="RVU23293.1"/>
    <property type="molecule type" value="Genomic_DNA"/>
</dbReference>
<accession>A0A437PLX5</accession>
<reference evidence="3 4" key="1">
    <citation type="submission" date="2019-01" db="EMBL/GenBank/DDBJ databases">
        <title>Genome sequences of Streptomyces and Rhizobium isolates collected from root and soil.</title>
        <authorList>
            <person name="Chhettri S."/>
            <person name="Sevigny J.L."/>
            <person name="Sen A."/>
            <person name="Ennis N."/>
            <person name="Tisa L."/>
        </authorList>
    </citation>
    <scope>NUCLEOTIDE SEQUENCE [LARGE SCALE GENOMIC DNA]</scope>
    <source>
        <strain evidence="3 4">San01</strain>
    </source>
</reference>
<dbReference type="Pfam" id="PF04072">
    <property type="entry name" value="LCM"/>
    <property type="match status" value="1"/>
</dbReference>
<dbReference type="InterPro" id="IPR007213">
    <property type="entry name" value="Ppm1/Ppm2/Tcmp"/>
</dbReference>
<dbReference type="SUPFAM" id="SSF53335">
    <property type="entry name" value="S-adenosyl-L-methionine-dependent methyltransferases"/>
    <property type="match status" value="1"/>
</dbReference>
<sequence>MQLGSVQETLLIPLYGRAVDARRKDSVLGDTRAAELVASLDYDFTRFDDLPSLTGAVLRTALFDHWVSGFLTAHPAGTLVELGAGLNTRYERLDNGTAHWFDLDLPDVTALRRTFVPDTPRRTAIAASVTEAAWPDIVTARSAGPYFLAAEAVLPFLDEAGARHAIGLLSDRFPGALLALDTAGPAFIAGQDHHDALSKVDARMRWACAGPDQLAQWFPGIDVLASHTLSTPPTKMYEELPVAHRQLLDGLAAQQLPQVEEYRLNLVRLP</sequence>
<dbReference type="OrthoDB" id="9800233at2"/>
<keyword evidence="4" id="KW-1185">Reference proteome</keyword>
<dbReference type="AlphaFoldDB" id="A0A437PLX5"/>
<dbReference type="InterPro" id="IPR029063">
    <property type="entry name" value="SAM-dependent_MTases_sf"/>
</dbReference>
<evidence type="ECO:0000313" key="3">
    <source>
        <dbReference type="EMBL" id="RVU23293.1"/>
    </source>
</evidence>
<dbReference type="InterPro" id="IPR016874">
    <property type="entry name" value="TcmP-like"/>
</dbReference>
<dbReference type="PANTHER" id="PTHR43619:SF2">
    <property type="entry name" value="S-ADENOSYL-L-METHIONINE-DEPENDENT METHYLTRANSFERASES SUPERFAMILY PROTEIN"/>
    <property type="match status" value="1"/>
</dbReference>
<dbReference type="Gene3D" id="3.40.50.150">
    <property type="entry name" value="Vaccinia Virus protein VP39"/>
    <property type="match status" value="1"/>
</dbReference>
<gene>
    <name evidence="3" type="ORF">EOT10_19645</name>
</gene>
<evidence type="ECO:0000256" key="1">
    <source>
        <dbReference type="ARBA" id="ARBA00022603"/>
    </source>
</evidence>
<organism evidence="3 4">
    <name type="scientific">Streptomyces antnestii</name>
    <dbReference type="NCBI Taxonomy" id="2494256"/>
    <lineage>
        <taxon>Bacteria</taxon>
        <taxon>Bacillati</taxon>
        <taxon>Actinomycetota</taxon>
        <taxon>Actinomycetes</taxon>
        <taxon>Kitasatosporales</taxon>
        <taxon>Streptomycetaceae</taxon>
        <taxon>Streptomyces</taxon>
    </lineage>
</organism>